<feature type="transmembrane region" description="Helical" evidence="1">
    <location>
        <begin position="59"/>
        <end position="80"/>
    </location>
</feature>
<evidence type="ECO:0000313" key="2">
    <source>
        <dbReference type="EMBL" id="ODM04742.1"/>
    </source>
</evidence>
<dbReference type="RefSeq" id="WP_069159228.1">
    <property type="nucleotide sequence ID" value="NZ_JBKXXQ010000016.1"/>
</dbReference>
<evidence type="ECO:0000256" key="1">
    <source>
        <dbReference type="SAM" id="Phobius"/>
    </source>
</evidence>
<keyword evidence="1" id="KW-0472">Membrane</keyword>
<reference evidence="2 3" key="1">
    <citation type="submission" date="2016-07" db="EMBL/GenBank/DDBJ databases">
        <title>Characterization of isolates of Eisenbergiella tayi derived from blood cultures, using whole genome sequencing.</title>
        <authorList>
            <person name="Burdz T."/>
            <person name="Wiebe D."/>
            <person name="Huynh C."/>
            <person name="Bernard K."/>
        </authorList>
    </citation>
    <scope>NUCLEOTIDE SEQUENCE [LARGE SCALE GENOMIC DNA]</scope>
    <source>
        <strain evidence="2 3">NML 120489</strain>
    </source>
</reference>
<gene>
    <name evidence="2" type="ORF">BEH84_05805</name>
</gene>
<keyword evidence="1" id="KW-1133">Transmembrane helix</keyword>
<protein>
    <submittedName>
        <fullName evidence="2">Uncharacterized protein</fullName>
    </submittedName>
</protein>
<feature type="transmembrane region" description="Helical" evidence="1">
    <location>
        <begin position="86"/>
        <end position="106"/>
    </location>
</feature>
<feature type="transmembrane region" description="Helical" evidence="1">
    <location>
        <begin position="127"/>
        <end position="149"/>
    </location>
</feature>
<dbReference type="Proteomes" id="UP000095003">
    <property type="component" value="Unassembled WGS sequence"/>
</dbReference>
<accession>A0A1E3A7K2</accession>
<sequence length="207" mass="23867">MEEKKIKVTKSFRTRFNENYVATIIPADNKRGYKVEYVYYAPWYIWKISEEIFQKQKRILLGMEIGSLILFLAIVLLRISLNSNKIVYGITALNLCVQILEIAALIDFMIARRKTTKIQYENINRGLIAFTTIRSVLSSFAALICILLIANKNMLSVKSMGMVLGLLICSYLAWEIKRTYQQIPFITEENDTLKKIYGAESKSSKVQ</sequence>
<organism evidence="2 3">
    <name type="scientific">Eisenbergiella tayi</name>
    <dbReference type="NCBI Taxonomy" id="1432052"/>
    <lineage>
        <taxon>Bacteria</taxon>
        <taxon>Bacillati</taxon>
        <taxon>Bacillota</taxon>
        <taxon>Clostridia</taxon>
        <taxon>Lachnospirales</taxon>
        <taxon>Lachnospiraceae</taxon>
        <taxon>Eisenbergiella</taxon>
    </lineage>
</organism>
<dbReference type="EMBL" id="MCGI01000007">
    <property type="protein sequence ID" value="ODM04742.1"/>
    <property type="molecule type" value="Genomic_DNA"/>
</dbReference>
<feature type="transmembrane region" description="Helical" evidence="1">
    <location>
        <begin position="155"/>
        <end position="174"/>
    </location>
</feature>
<proteinExistence type="predicted"/>
<dbReference type="AlphaFoldDB" id="A0A1E3A7K2"/>
<name>A0A1E3A7K2_9FIRM</name>
<keyword evidence="1" id="KW-0812">Transmembrane</keyword>
<evidence type="ECO:0000313" key="3">
    <source>
        <dbReference type="Proteomes" id="UP000095003"/>
    </source>
</evidence>
<comment type="caution">
    <text evidence="2">The sequence shown here is derived from an EMBL/GenBank/DDBJ whole genome shotgun (WGS) entry which is preliminary data.</text>
</comment>